<dbReference type="EMBL" id="CP063409">
    <property type="protein sequence ID" value="QSZ35402.1"/>
    <property type="molecule type" value="Genomic_DNA"/>
</dbReference>
<feature type="compositionally biased region" description="Low complexity" evidence="1">
    <location>
        <begin position="60"/>
        <end position="71"/>
    </location>
</feature>
<name>A0A8A3PJB7_9HELO</name>
<reference evidence="2" key="1">
    <citation type="submission" date="2020-10" db="EMBL/GenBank/DDBJ databases">
        <title>Genome Sequence of Monilinia vaccinii-corymbosi Sheds Light on Mummy Berry Disease Infection of Blueberry and Mating Type.</title>
        <authorList>
            <person name="Yow A.G."/>
            <person name="Zhang Y."/>
            <person name="Bansal K."/>
            <person name="Eacker S.M."/>
            <person name="Sullivan S."/>
            <person name="Liachko I."/>
            <person name="Cubeta M.A."/>
            <person name="Rollins J.A."/>
            <person name="Ashrafi H."/>
        </authorList>
    </citation>
    <scope>NUCLEOTIDE SEQUENCE</scope>
    <source>
        <strain evidence="2">RL-1</strain>
    </source>
</reference>
<evidence type="ECO:0000313" key="2">
    <source>
        <dbReference type="EMBL" id="QSZ35402.1"/>
    </source>
</evidence>
<proteinExistence type="predicted"/>
<organism evidence="2 3">
    <name type="scientific">Monilinia vaccinii-corymbosi</name>
    <dbReference type="NCBI Taxonomy" id="61207"/>
    <lineage>
        <taxon>Eukaryota</taxon>
        <taxon>Fungi</taxon>
        <taxon>Dikarya</taxon>
        <taxon>Ascomycota</taxon>
        <taxon>Pezizomycotina</taxon>
        <taxon>Leotiomycetes</taxon>
        <taxon>Helotiales</taxon>
        <taxon>Sclerotiniaceae</taxon>
        <taxon>Monilinia</taxon>
    </lineage>
</organism>
<dbReference type="AlphaFoldDB" id="A0A8A3PJB7"/>
<keyword evidence="3" id="KW-1185">Reference proteome</keyword>
<dbReference type="Proteomes" id="UP000672032">
    <property type="component" value="Chromosome 5"/>
</dbReference>
<gene>
    <name evidence="2" type="ORF">DSL72_008272</name>
</gene>
<feature type="region of interest" description="Disordered" evidence="1">
    <location>
        <begin position="1"/>
        <end position="94"/>
    </location>
</feature>
<evidence type="ECO:0000256" key="1">
    <source>
        <dbReference type="SAM" id="MobiDB-lite"/>
    </source>
</evidence>
<protein>
    <submittedName>
        <fullName evidence="2">Uncharacterized protein</fullName>
    </submittedName>
</protein>
<dbReference type="OrthoDB" id="2446291at2759"/>
<sequence length="299" mass="32976">MFAQPWLGRKREREDVDEDEDGRGISGFGAHRNKRHIANLPHRTSPHAKPQITPTFTLNPFTRAPPAATPADSDSEGTPTTAEPTSSYYSWSSSPPRAIKLAHDGESMHSQGETSFANQMSEGPIYSDDFDMADSSMPLSPGPFQPDLSLTVANRVPTPIDSSFSAYTRSDKPLHPTISEPDLIDEAFLDQFRRGRRLPSPISEGEMSPSIIAEGIHGMQMEVESSCPSPEFEKEIPIPHKKGHTRSKHSLRNWNGSTGDLSGNLNGVGTKRSFSMGYRADCEKCRNKVPGHFSHIITY</sequence>
<evidence type="ECO:0000313" key="3">
    <source>
        <dbReference type="Proteomes" id="UP000672032"/>
    </source>
</evidence>
<accession>A0A8A3PJB7</accession>
<feature type="compositionally biased region" description="Polar residues" evidence="1">
    <location>
        <begin position="76"/>
        <end position="85"/>
    </location>
</feature>